<dbReference type="PANTHER" id="PTHR34360:SF1">
    <property type="entry name" value="OS08G0519400 PROTEIN"/>
    <property type="match status" value="1"/>
</dbReference>
<evidence type="ECO:0000256" key="4">
    <source>
        <dbReference type="SAM" id="SignalP"/>
    </source>
</evidence>
<feature type="chain" id="PRO_5036274532" evidence="4">
    <location>
        <begin position="23"/>
        <end position="396"/>
    </location>
</feature>
<keyword evidence="3" id="KW-1133">Transmembrane helix</keyword>
<evidence type="ECO:0000256" key="1">
    <source>
        <dbReference type="SAM" id="Coils"/>
    </source>
</evidence>
<dbReference type="EMBL" id="CM026424">
    <property type="protein sequence ID" value="KAG0579781.1"/>
    <property type="molecule type" value="Genomic_DNA"/>
</dbReference>
<proteinExistence type="predicted"/>
<organism evidence="5 6">
    <name type="scientific">Ceratodon purpureus</name>
    <name type="common">Fire moss</name>
    <name type="synonym">Dicranum purpureum</name>
    <dbReference type="NCBI Taxonomy" id="3225"/>
    <lineage>
        <taxon>Eukaryota</taxon>
        <taxon>Viridiplantae</taxon>
        <taxon>Streptophyta</taxon>
        <taxon>Embryophyta</taxon>
        <taxon>Bryophyta</taxon>
        <taxon>Bryophytina</taxon>
        <taxon>Bryopsida</taxon>
        <taxon>Dicranidae</taxon>
        <taxon>Pseudoditrichales</taxon>
        <taxon>Ditrichaceae</taxon>
        <taxon>Ceratodon</taxon>
    </lineage>
</organism>
<keyword evidence="3" id="KW-0812">Transmembrane</keyword>
<keyword evidence="4" id="KW-0732">Signal</keyword>
<name>A0A8T0IAG8_CERPU</name>
<feature type="transmembrane region" description="Helical" evidence="3">
    <location>
        <begin position="329"/>
        <end position="354"/>
    </location>
</feature>
<dbReference type="Proteomes" id="UP000822688">
    <property type="component" value="Chromosome 4"/>
</dbReference>
<dbReference type="AlphaFoldDB" id="A0A8T0IAG8"/>
<dbReference type="PANTHER" id="PTHR34360">
    <property type="entry name" value="OS08G0519400 PROTEIN"/>
    <property type="match status" value="1"/>
</dbReference>
<evidence type="ECO:0000256" key="2">
    <source>
        <dbReference type="SAM" id="MobiDB-lite"/>
    </source>
</evidence>
<accession>A0A8T0IAG8</accession>
<protein>
    <submittedName>
        <fullName evidence="5">Uncharacterized protein</fullName>
    </submittedName>
</protein>
<dbReference type="EMBL" id="CM026424">
    <property type="protein sequence ID" value="KAG0579779.1"/>
    <property type="molecule type" value="Genomic_DNA"/>
</dbReference>
<feature type="region of interest" description="Disordered" evidence="2">
    <location>
        <begin position="357"/>
        <end position="396"/>
    </location>
</feature>
<evidence type="ECO:0000313" key="5">
    <source>
        <dbReference type="EMBL" id="KAG0579781.1"/>
    </source>
</evidence>
<feature type="coiled-coil region" evidence="1">
    <location>
        <begin position="38"/>
        <end position="177"/>
    </location>
</feature>
<keyword evidence="3" id="KW-0472">Membrane</keyword>
<dbReference type="PROSITE" id="PS51257">
    <property type="entry name" value="PROKAR_LIPOPROTEIN"/>
    <property type="match status" value="1"/>
</dbReference>
<comment type="caution">
    <text evidence="5">The sequence shown here is derived from an EMBL/GenBank/DDBJ whole genome shotgun (WGS) entry which is preliminary data.</text>
</comment>
<keyword evidence="1" id="KW-0175">Coiled coil</keyword>
<keyword evidence="6" id="KW-1185">Reference proteome</keyword>
<feature type="compositionally biased region" description="Low complexity" evidence="2">
    <location>
        <begin position="367"/>
        <end position="379"/>
    </location>
</feature>
<reference evidence="5" key="1">
    <citation type="submission" date="2020-06" db="EMBL/GenBank/DDBJ databases">
        <title>WGS assembly of Ceratodon purpureus strain R40.</title>
        <authorList>
            <person name="Carey S.B."/>
            <person name="Jenkins J."/>
            <person name="Shu S."/>
            <person name="Lovell J.T."/>
            <person name="Sreedasyam A."/>
            <person name="Maumus F."/>
            <person name="Tiley G.P."/>
            <person name="Fernandez-Pozo N."/>
            <person name="Barry K."/>
            <person name="Chen C."/>
            <person name="Wang M."/>
            <person name="Lipzen A."/>
            <person name="Daum C."/>
            <person name="Saski C.A."/>
            <person name="Payton A.C."/>
            <person name="Mcbreen J.C."/>
            <person name="Conrad R.E."/>
            <person name="Kollar L.M."/>
            <person name="Olsson S."/>
            <person name="Huttunen S."/>
            <person name="Landis J.B."/>
            <person name="Wickett N.J."/>
            <person name="Johnson M.G."/>
            <person name="Rensing S.A."/>
            <person name="Grimwood J."/>
            <person name="Schmutz J."/>
            <person name="Mcdaniel S.F."/>
        </authorList>
    </citation>
    <scope>NUCLEOTIDE SEQUENCE</scope>
    <source>
        <strain evidence="5">R40</strain>
    </source>
</reference>
<evidence type="ECO:0000313" key="6">
    <source>
        <dbReference type="Proteomes" id="UP000822688"/>
    </source>
</evidence>
<evidence type="ECO:0000256" key="3">
    <source>
        <dbReference type="SAM" id="Phobius"/>
    </source>
</evidence>
<sequence length="396" mass="44443">MASRSGLLFLAVVLSCLVLTLGKIAENGLPDREELDSKYLLTNQIVELNEQIEELASASKTQAVLVKKKDKKIRSLEKELNQLKTAKNGADAELEAKLAAATKKNSDLDLQVSQLKEELERVKSEHLAILKRAEIAEARADSFEQEASEKLKLVQIVNELKSQLKKAERALQISQSGMLKAQKEAAAKAREVAQSADAWFPPWLATQAAKVHAFLSSRWATHGRPLLKLVQRGVSVKVAQVEKFSKPYIRSFQKNVRPVVRSEWKKLKAKVVPEYRRAKRLTVRYYQAAKKYTLLQLSKATTYHEQLQDSVKGIMSNHQVLARYATKDLIWYLASALLALPVVAPFWLFSSVFGSRKPVKRQRRSPASSTSTSSSTTASGNKKPRRPRSADIKQEK</sequence>
<feature type="signal peptide" evidence="4">
    <location>
        <begin position="1"/>
        <end position="22"/>
    </location>
</feature>
<gene>
    <name evidence="5" type="ORF">KC19_4G123100</name>
</gene>